<proteinExistence type="predicted"/>
<dbReference type="OrthoDB" id="5724405at2"/>
<evidence type="ECO:0000313" key="4">
    <source>
        <dbReference type="Proteomes" id="UP000253740"/>
    </source>
</evidence>
<organism evidence="3">
    <name type="scientific">Mizugakiibacter sediminis</name>
    <dbReference type="NCBI Taxonomy" id="1475481"/>
    <lineage>
        <taxon>Bacteria</taxon>
        <taxon>Pseudomonadati</taxon>
        <taxon>Pseudomonadota</taxon>
        <taxon>Gammaproteobacteria</taxon>
        <taxon>Lysobacterales</taxon>
        <taxon>Rhodanobacteraceae</taxon>
        <taxon>Mizugakiibacter</taxon>
    </lineage>
</organism>
<dbReference type="EMBL" id="DF970131">
    <property type="protein sequence ID" value="GAP64729.1"/>
    <property type="molecule type" value="Genomic_DNA"/>
</dbReference>
<feature type="region of interest" description="Disordered" evidence="1">
    <location>
        <begin position="1"/>
        <end position="27"/>
    </location>
</feature>
<dbReference type="EMBL" id="DF952378">
    <property type="protein sequence ID" value="GAN44069.1"/>
    <property type="molecule type" value="Genomic_DNA"/>
</dbReference>
<evidence type="ECO:0000313" key="2">
    <source>
        <dbReference type="EMBL" id="GAN44069.1"/>
    </source>
</evidence>
<dbReference type="RefSeq" id="WP_062533884.1">
    <property type="nucleotide sequence ID" value="NZ_DF970131.1"/>
</dbReference>
<dbReference type="AlphaFoldDB" id="A0A0K8QIT6"/>
<dbReference type="HOGENOM" id="CLU_031627_1_0_6"/>
<protein>
    <submittedName>
        <fullName evidence="3">Uncharacterized protein</fullName>
    </submittedName>
</protein>
<reference evidence="3" key="2">
    <citation type="submission" date="2015-08" db="EMBL/GenBank/DDBJ databases">
        <title>Complete DNA Sequence of Pseudomonas syringae pv. actinidiae, the Causal Agent of Kiwifruit Canker Disease.</title>
        <authorList>
            <person name="Rikkerink E.H.A."/>
            <person name="Fineran P.C."/>
        </authorList>
    </citation>
    <scope>NUCLEOTIDE SEQUENCE</scope>
    <source>
        <strain evidence="3">SkMP5</strain>
    </source>
</reference>
<reference evidence="2" key="1">
    <citation type="submission" date="2015-03" db="EMBL/GenBank/DDBJ databases">
        <title>Draft genome sequence of Mizugakiibacter sediminis skMP5.</title>
        <authorList>
            <person name="Watanabe T."/>
            <person name="Kojima H."/>
            <person name="Fukui M."/>
        </authorList>
    </citation>
    <scope>NUCLEOTIDE SEQUENCE</scope>
    <source>
        <strain evidence="2">SkMP5</strain>
    </source>
</reference>
<dbReference type="STRING" id="1475481.GCA_000953855_00011"/>
<keyword evidence="4" id="KW-1185">Reference proteome</keyword>
<dbReference type="Proteomes" id="UP000253740">
    <property type="component" value="Unassembled WGS sequence"/>
</dbReference>
<gene>
    <name evidence="2" type="ORF">MBSD_0586</name>
    <name evidence="3" type="ORF">MBSD_n0011</name>
</gene>
<evidence type="ECO:0000313" key="3">
    <source>
        <dbReference type="EMBL" id="GAP64729.1"/>
    </source>
</evidence>
<name>A0A0K8QIT6_9GAMM</name>
<sequence>MNTTYEQLVEDLPPRSSPRGDAPTGARDVRERVAHLPLASPELAAREIGTLLEDMLRSLWTGGERIEALEALRVPLAGLCDGYERQLQNESHPLPTAKVRLAETALEFQRRLARNYALAVHELCSPAGGVPLLKRRVVALALVRALGHARLALLWSYRLYRTPPAGLWRQLHALYRFAAESGLETRRAEDVAASDAFAVDARSAYAHALLLALSNPYRYSLRELGDAEALTRWLAPHAAIGVLRGDGAAFALDTDADRGPGYLPEERQAGRAGQLALDVAPALAFLAREATLRPGANEALVLRTRDRGALTLGRAFIERAVHGWAGGAAPREHARIGAVHELDTVIGMHGLHYMLAGRVDFDHFMHEVRGAAITLGEQAHAASWAAAGGDAARLTTQRARVIDQSLGGYRLLWNAGTAVRTRIGELVGLALPPVEGEPQEWMVGVLRWLRVDGDGQVDAGVELLARRALAAGVRTLAGGAASAPMRGILLRGDAGDATELLVPALFDRSARLLEVASQGLPDDWRAAPRVERCRVAEVSEASGAYYRVSLAPSAAAAAGGSREN</sequence>
<evidence type="ECO:0000256" key="1">
    <source>
        <dbReference type="SAM" id="MobiDB-lite"/>
    </source>
</evidence>
<accession>A0A0K8QIT6</accession>